<evidence type="ECO:0000313" key="2">
    <source>
        <dbReference type="EMBL" id="PRQ37111.1"/>
    </source>
</evidence>
<feature type="region of interest" description="Disordered" evidence="1">
    <location>
        <begin position="19"/>
        <end position="51"/>
    </location>
</feature>
<keyword evidence="3" id="KW-1185">Reference proteome</keyword>
<organism evidence="2 3">
    <name type="scientific">Rosa chinensis</name>
    <name type="common">China rose</name>
    <dbReference type="NCBI Taxonomy" id="74649"/>
    <lineage>
        <taxon>Eukaryota</taxon>
        <taxon>Viridiplantae</taxon>
        <taxon>Streptophyta</taxon>
        <taxon>Embryophyta</taxon>
        <taxon>Tracheophyta</taxon>
        <taxon>Spermatophyta</taxon>
        <taxon>Magnoliopsida</taxon>
        <taxon>eudicotyledons</taxon>
        <taxon>Gunneridae</taxon>
        <taxon>Pentapetalae</taxon>
        <taxon>rosids</taxon>
        <taxon>fabids</taxon>
        <taxon>Rosales</taxon>
        <taxon>Rosaceae</taxon>
        <taxon>Rosoideae</taxon>
        <taxon>Rosoideae incertae sedis</taxon>
        <taxon>Rosa</taxon>
    </lineage>
</organism>
<gene>
    <name evidence="2" type="ORF">RchiOBHm_Chr4g0398961</name>
</gene>
<reference evidence="2 3" key="1">
    <citation type="journal article" date="2018" name="Nat. Genet.">
        <title>The Rosa genome provides new insights in the design of modern roses.</title>
        <authorList>
            <person name="Bendahmane M."/>
        </authorList>
    </citation>
    <scope>NUCLEOTIDE SEQUENCE [LARGE SCALE GENOMIC DNA]</scope>
    <source>
        <strain evidence="3">cv. Old Blush</strain>
    </source>
</reference>
<proteinExistence type="predicted"/>
<comment type="caution">
    <text evidence="2">The sequence shown here is derived from an EMBL/GenBank/DDBJ whole genome shotgun (WGS) entry which is preliminary data.</text>
</comment>
<dbReference type="AlphaFoldDB" id="A0A2P6QSG5"/>
<sequence length="137" mass="15160">MEIRVFIFLDQIKDEDQFQKTRERERASWEFSASDPKPARRTRPALYSPATPRRRTCTISFASASPTSLYPQIVHASTVNGEATTGSSETSPATSAITGASGHHLSCLGQLSYPSWFVFNRNSGSRTQRSNCSIPIC</sequence>
<dbReference type="Proteomes" id="UP000238479">
    <property type="component" value="Chromosome 4"/>
</dbReference>
<evidence type="ECO:0000313" key="3">
    <source>
        <dbReference type="Proteomes" id="UP000238479"/>
    </source>
</evidence>
<dbReference type="Gramene" id="PRQ37111">
    <property type="protein sequence ID" value="PRQ37111"/>
    <property type="gene ID" value="RchiOBHm_Chr4g0398961"/>
</dbReference>
<name>A0A2P6QSG5_ROSCH</name>
<evidence type="ECO:0000256" key="1">
    <source>
        <dbReference type="SAM" id="MobiDB-lite"/>
    </source>
</evidence>
<feature type="compositionally biased region" description="Basic and acidic residues" evidence="1">
    <location>
        <begin position="19"/>
        <end position="28"/>
    </location>
</feature>
<protein>
    <submittedName>
        <fullName evidence="2">Uncharacterized protein</fullName>
    </submittedName>
</protein>
<accession>A0A2P6QSG5</accession>
<dbReference type="EMBL" id="PDCK01000042">
    <property type="protein sequence ID" value="PRQ37111.1"/>
    <property type="molecule type" value="Genomic_DNA"/>
</dbReference>